<dbReference type="InterPro" id="IPR001461">
    <property type="entry name" value="Aspartic_peptidase_A1"/>
</dbReference>
<feature type="region of interest" description="Disordered" evidence="2">
    <location>
        <begin position="351"/>
        <end position="375"/>
    </location>
</feature>
<keyword evidence="3" id="KW-0812">Transmembrane</keyword>
<feature type="transmembrane region" description="Helical" evidence="3">
    <location>
        <begin position="472"/>
        <end position="492"/>
    </location>
</feature>
<dbReference type="PRINTS" id="PR00792">
    <property type="entry name" value="PEPSIN"/>
</dbReference>
<dbReference type="CDD" id="cd05471">
    <property type="entry name" value="pepsin_like"/>
    <property type="match status" value="1"/>
</dbReference>
<comment type="caution">
    <text evidence="5">The sequence shown here is derived from an EMBL/GenBank/DDBJ whole genome shotgun (WGS) entry which is preliminary data.</text>
</comment>
<evidence type="ECO:0000259" key="4">
    <source>
        <dbReference type="PROSITE" id="PS51767"/>
    </source>
</evidence>
<evidence type="ECO:0000256" key="3">
    <source>
        <dbReference type="SAM" id="Phobius"/>
    </source>
</evidence>
<evidence type="ECO:0000256" key="2">
    <source>
        <dbReference type="SAM" id="MobiDB-lite"/>
    </source>
</evidence>
<evidence type="ECO:0000256" key="1">
    <source>
        <dbReference type="ARBA" id="ARBA00007447"/>
    </source>
</evidence>
<proteinExistence type="inferred from homology"/>
<dbReference type="Gene3D" id="2.40.70.10">
    <property type="entry name" value="Acid Proteases"/>
    <property type="match status" value="2"/>
</dbReference>
<gene>
    <name evidence="5" type="ORF">PCOR1329_LOCUS43702</name>
</gene>
<dbReference type="Proteomes" id="UP001189429">
    <property type="component" value="Unassembled WGS sequence"/>
</dbReference>
<protein>
    <recommendedName>
        <fullName evidence="4">Peptidase A1 domain-containing protein</fullName>
    </recommendedName>
</protein>
<dbReference type="InterPro" id="IPR021109">
    <property type="entry name" value="Peptidase_aspartic_dom_sf"/>
</dbReference>
<comment type="similarity">
    <text evidence="1">Belongs to the peptidase A1 family.</text>
</comment>
<feature type="domain" description="Peptidase A1" evidence="4">
    <location>
        <begin position="54"/>
        <end position="404"/>
    </location>
</feature>
<keyword evidence="3" id="KW-1133">Transmembrane helix</keyword>
<sequence length="507" mass="54226">MSFGSLIFAPEADAFRKHSTPIGNATNGLVTIPLDKQYVPVKRNNRTVTFKTAYFGTVYVGLPQPQKFTVVFDTGSGHVVLPSSKCASETCVSHRRYERGLSESAVDLNADGEKVSVGAQVRDTVQISFGTGQLVGDIAEEVVCFDDYPGEEIAVALHSGSCARVRTVLATEMTAQPFLSFEFDGVLGLGLDSLALHPDFSFFGQMSKQHSEMQAVFGVFISGDDCVPSEISFGGHDPRRAASEMLWAPVERPEMGYWQLSLKRVTVDGEPLECCESGGCAAVVDTGTSLFGVPRGAAKEMHLLLSRQVDGDATVDASAGFDCRQTDGCLRLWAHAAVPGGPGLFPPCGAGRGRQQHDQPGVQGSSAACGGEGSTGSKTWILGEPVLRRYYTAFDWRQRRVGFARAAPPRCSEPEGGDVARRHRIVGAPAEELARADAGSHLRLVEEEQICTFCLCHCSPIIGAHVGPRGTAISAGPSLAAFLVLGLFFVPLPRPTGRPNSRAHEKR</sequence>
<accession>A0ABN9TZ10</accession>
<name>A0ABN9TZ10_9DINO</name>
<evidence type="ECO:0000313" key="5">
    <source>
        <dbReference type="EMBL" id="CAK0851582.1"/>
    </source>
</evidence>
<dbReference type="PANTHER" id="PTHR47966">
    <property type="entry name" value="BETA-SITE APP-CLEAVING ENZYME, ISOFORM A-RELATED"/>
    <property type="match status" value="1"/>
</dbReference>
<dbReference type="SUPFAM" id="SSF50630">
    <property type="entry name" value="Acid proteases"/>
    <property type="match status" value="1"/>
</dbReference>
<evidence type="ECO:0000313" key="6">
    <source>
        <dbReference type="Proteomes" id="UP001189429"/>
    </source>
</evidence>
<dbReference type="InterPro" id="IPR033121">
    <property type="entry name" value="PEPTIDASE_A1"/>
</dbReference>
<reference evidence="5" key="1">
    <citation type="submission" date="2023-10" db="EMBL/GenBank/DDBJ databases">
        <authorList>
            <person name="Chen Y."/>
            <person name="Shah S."/>
            <person name="Dougan E. K."/>
            <person name="Thang M."/>
            <person name="Chan C."/>
        </authorList>
    </citation>
    <scope>NUCLEOTIDE SEQUENCE [LARGE SCALE GENOMIC DNA]</scope>
</reference>
<dbReference type="InterPro" id="IPR034164">
    <property type="entry name" value="Pepsin-like_dom"/>
</dbReference>
<organism evidence="5 6">
    <name type="scientific">Prorocentrum cordatum</name>
    <dbReference type="NCBI Taxonomy" id="2364126"/>
    <lineage>
        <taxon>Eukaryota</taxon>
        <taxon>Sar</taxon>
        <taxon>Alveolata</taxon>
        <taxon>Dinophyceae</taxon>
        <taxon>Prorocentrales</taxon>
        <taxon>Prorocentraceae</taxon>
        <taxon>Prorocentrum</taxon>
    </lineage>
</organism>
<dbReference type="EMBL" id="CAUYUJ010015253">
    <property type="protein sequence ID" value="CAK0851582.1"/>
    <property type="molecule type" value="Genomic_DNA"/>
</dbReference>
<keyword evidence="6" id="KW-1185">Reference proteome</keyword>
<keyword evidence="3" id="KW-0472">Membrane</keyword>
<dbReference type="PROSITE" id="PS51767">
    <property type="entry name" value="PEPTIDASE_A1"/>
    <property type="match status" value="1"/>
</dbReference>
<dbReference type="Pfam" id="PF00026">
    <property type="entry name" value="Asp"/>
    <property type="match status" value="2"/>
</dbReference>